<feature type="compositionally biased region" description="Pro residues" evidence="1">
    <location>
        <begin position="200"/>
        <end position="219"/>
    </location>
</feature>
<sequence>MPPAWSFLELWPRFRWFEFRRLKLRWLKFRWLKFGRGLPTPESSRNNLPRVALFSANLASTTSPVCLAKEVTQARKASGKRARRPNVQEELDAVGERLGSEDQSTIINSTRSTTSPTPRPKPLFTERFGPFKSPAKPRERRILAKASLPLGSSQHSPRSVSKASEQSSFDFNFDRFKNLNIGSSPRESAKASPTKRSPSKSPPGPPPGPQLPLQLPPLPSSASGALLRTTGSSAWSVDGHSGVSLRSPRSSQKVEDETFGHDKPPARADLKGLKDFKGKPGDNAQRWIQKFDRAQRLVRAMPDMWVEDFHLSMAGDSEAASWADTDPLVKPVLDEAAWPAATDAAVAMVKRELLARFRTIDIESETLHDYNERTARLLRRCAGVAVEPVVYHTLSTIAKTQMTHFINSFIEGMHDEELLQHQVPNTGAMAQEKALGAIYQRTEKEKASKERTRLLLINRCTDRAIPILQEAASAFAQNSTGNAELRGRVADIMGFNQHQGQVGIPPIVSFPQQFQPQPQRYGQRQITTGPQVAAVTYTDAQWGQQYQPQTPPSKQGSQQQQRTPYAPRRDRRRDPGDTSEDLPPFYYEATTKTRERYPDFDPSRSPIDLINGRMVHDARSRTLCAAAAPGGTRPLPRTARVSGQCRRRNSNSSITY</sequence>
<evidence type="ECO:0000256" key="1">
    <source>
        <dbReference type="SAM" id="MobiDB-lite"/>
    </source>
</evidence>
<dbReference type="OrthoDB" id="10562734at2759"/>
<accession>A0A139HUD0</accession>
<keyword evidence="3" id="KW-1185">Reference proteome</keyword>
<protein>
    <submittedName>
        <fullName evidence="2">Uncharacterized protein</fullName>
    </submittedName>
</protein>
<evidence type="ECO:0000313" key="3">
    <source>
        <dbReference type="Proteomes" id="UP000070133"/>
    </source>
</evidence>
<proteinExistence type="predicted"/>
<feature type="region of interest" description="Disordered" evidence="1">
    <location>
        <begin position="179"/>
        <end position="281"/>
    </location>
</feature>
<comment type="caution">
    <text evidence="2">The sequence shown here is derived from an EMBL/GenBank/DDBJ whole genome shotgun (WGS) entry which is preliminary data.</text>
</comment>
<name>A0A139HUD0_9PEZI</name>
<dbReference type="EMBL" id="LFZN01000008">
    <property type="protein sequence ID" value="KXT06046.1"/>
    <property type="molecule type" value="Genomic_DNA"/>
</dbReference>
<dbReference type="Proteomes" id="UP000070133">
    <property type="component" value="Unassembled WGS sequence"/>
</dbReference>
<feature type="region of interest" description="Disordered" evidence="1">
    <location>
        <begin position="627"/>
        <end position="656"/>
    </location>
</feature>
<feature type="compositionally biased region" description="Polar residues" evidence="1">
    <location>
        <begin position="150"/>
        <end position="166"/>
    </location>
</feature>
<feature type="compositionally biased region" description="Basic and acidic residues" evidence="1">
    <location>
        <begin position="252"/>
        <end position="280"/>
    </location>
</feature>
<dbReference type="AlphaFoldDB" id="A0A139HUD0"/>
<feature type="region of interest" description="Disordered" evidence="1">
    <location>
        <begin position="544"/>
        <end position="605"/>
    </location>
</feature>
<feature type="compositionally biased region" description="Polar residues" evidence="1">
    <location>
        <begin position="544"/>
        <end position="563"/>
    </location>
</feature>
<gene>
    <name evidence="2" type="ORF">AC578_1282</name>
</gene>
<evidence type="ECO:0000313" key="2">
    <source>
        <dbReference type="EMBL" id="KXT06046.1"/>
    </source>
</evidence>
<organism evidence="2 3">
    <name type="scientific">Pseudocercospora eumusae</name>
    <dbReference type="NCBI Taxonomy" id="321146"/>
    <lineage>
        <taxon>Eukaryota</taxon>
        <taxon>Fungi</taxon>
        <taxon>Dikarya</taxon>
        <taxon>Ascomycota</taxon>
        <taxon>Pezizomycotina</taxon>
        <taxon>Dothideomycetes</taxon>
        <taxon>Dothideomycetidae</taxon>
        <taxon>Mycosphaerellales</taxon>
        <taxon>Mycosphaerellaceae</taxon>
        <taxon>Pseudocercospora</taxon>
    </lineage>
</organism>
<feature type="compositionally biased region" description="Basic and acidic residues" evidence="1">
    <location>
        <begin position="591"/>
        <end position="602"/>
    </location>
</feature>
<reference evidence="2 3" key="1">
    <citation type="submission" date="2015-07" db="EMBL/GenBank/DDBJ databases">
        <title>Comparative genomics of the Sigatoka disease complex on banana suggests a link between parallel evolutionary changes in Pseudocercospora fijiensis and Pseudocercospora eumusae and increased virulence on the banana host.</title>
        <authorList>
            <person name="Chang T.-C."/>
            <person name="Salvucci A."/>
            <person name="Crous P.W."/>
            <person name="Stergiopoulos I."/>
        </authorList>
    </citation>
    <scope>NUCLEOTIDE SEQUENCE [LARGE SCALE GENOMIC DNA]</scope>
    <source>
        <strain evidence="2 3">CBS 114824</strain>
    </source>
</reference>
<feature type="region of interest" description="Disordered" evidence="1">
    <location>
        <begin position="92"/>
        <end position="166"/>
    </location>
</feature>